<accession>A0ABZ2MH36</accession>
<feature type="transmembrane region" description="Helical" evidence="1">
    <location>
        <begin position="325"/>
        <end position="349"/>
    </location>
</feature>
<proteinExistence type="predicted"/>
<organism evidence="2 3">
    <name type="scientific">Janibacter alittae</name>
    <dbReference type="NCBI Taxonomy" id="3115209"/>
    <lineage>
        <taxon>Bacteria</taxon>
        <taxon>Bacillati</taxon>
        <taxon>Actinomycetota</taxon>
        <taxon>Actinomycetes</taxon>
        <taxon>Micrococcales</taxon>
        <taxon>Intrasporangiaceae</taxon>
        <taxon>Janibacter</taxon>
    </lineage>
</organism>
<dbReference type="Proteomes" id="UP001382727">
    <property type="component" value="Chromosome"/>
</dbReference>
<feature type="transmembrane region" description="Helical" evidence="1">
    <location>
        <begin position="163"/>
        <end position="191"/>
    </location>
</feature>
<feature type="transmembrane region" description="Helical" evidence="1">
    <location>
        <begin position="236"/>
        <end position="257"/>
    </location>
</feature>
<dbReference type="EMBL" id="CP144913">
    <property type="protein sequence ID" value="WXB76390.1"/>
    <property type="molecule type" value="Genomic_DNA"/>
</dbReference>
<feature type="transmembrane region" description="Helical" evidence="1">
    <location>
        <begin position="294"/>
        <end position="313"/>
    </location>
</feature>
<evidence type="ECO:0000256" key="1">
    <source>
        <dbReference type="SAM" id="Phobius"/>
    </source>
</evidence>
<keyword evidence="1" id="KW-0812">Transmembrane</keyword>
<feature type="transmembrane region" description="Helical" evidence="1">
    <location>
        <begin position="130"/>
        <end position="151"/>
    </location>
</feature>
<feature type="transmembrane region" description="Helical" evidence="1">
    <location>
        <begin position="36"/>
        <end position="54"/>
    </location>
</feature>
<keyword evidence="1" id="KW-0472">Membrane</keyword>
<sequence length="441" mass="46544">MPKESVPGDLLPQDASAVIGGRLGRRVAGRQRSPRHLVPMIVAMVLVPMAAAVLRQGHCVANGWNGDEQFWRGCFSDLPAQYQLAGLDAGLAGWFTSGQEPTQMPLLSGLMALLGGFVPADSGWLEATRWYFVMWTVLITLCVVVGVWCVARTRPQRLDLATQLALSPVYVVAALLSADPVVVVLVLAAVLAHSLRRPTTAGVLLGLALTGHAWVGIVLLALLISSRRLGCREAAVRTVAIALGTAAGVGIVLLVLAPEVVTGPLISWWDESAGYGSVLRIPGLVGHALPGRTVQVVALLGWLGAAAGAVVMARRAWRPATWAQVAAFAVPVVALTGTAVPVQAALWVLPLAILAGVSWRTHLGFVAVEAVHATALWVYIGGMSDPDVGLPAQWYAVVVLGRAIAWGFLLWSVWYTPVDNPVARPQAPFAPASRPQEPARS</sequence>
<evidence type="ECO:0008006" key="4">
    <source>
        <dbReference type="Google" id="ProtNLM"/>
    </source>
</evidence>
<gene>
    <name evidence="2" type="ORF">V1351_15820</name>
</gene>
<feature type="transmembrane region" description="Helical" evidence="1">
    <location>
        <begin position="361"/>
        <end position="380"/>
    </location>
</feature>
<dbReference type="RefSeq" id="WP_338749321.1">
    <property type="nucleotide sequence ID" value="NZ_CP144913.1"/>
</dbReference>
<evidence type="ECO:0000313" key="2">
    <source>
        <dbReference type="EMBL" id="WXB76390.1"/>
    </source>
</evidence>
<name>A0ABZ2MH36_9MICO</name>
<keyword evidence="1" id="KW-1133">Transmembrane helix</keyword>
<feature type="transmembrane region" description="Helical" evidence="1">
    <location>
        <begin position="392"/>
        <end position="414"/>
    </location>
</feature>
<protein>
    <recommendedName>
        <fullName evidence="4">DUF2029 domain-containing protein</fullName>
    </recommendedName>
</protein>
<feature type="transmembrane region" description="Helical" evidence="1">
    <location>
        <begin position="203"/>
        <end position="224"/>
    </location>
</feature>
<keyword evidence="3" id="KW-1185">Reference proteome</keyword>
<evidence type="ECO:0000313" key="3">
    <source>
        <dbReference type="Proteomes" id="UP001382727"/>
    </source>
</evidence>
<reference evidence="2 3" key="1">
    <citation type="submission" date="2024-02" db="EMBL/GenBank/DDBJ databases">
        <title>Janibacter sp. nov., isolated from gut of marine sandworm.</title>
        <authorList>
            <person name="Kim B."/>
            <person name="Jun M.O."/>
            <person name="Shin N.-R."/>
        </authorList>
    </citation>
    <scope>NUCLEOTIDE SEQUENCE [LARGE SCALE GENOMIC DNA]</scope>
    <source>
        <strain evidence="2 3">A1S7</strain>
    </source>
</reference>